<dbReference type="InterPro" id="IPR000719">
    <property type="entry name" value="Prot_kinase_dom"/>
</dbReference>
<evidence type="ECO:0000259" key="2">
    <source>
        <dbReference type="PROSITE" id="PS50011"/>
    </source>
</evidence>
<dbReference type="Pfam" id="PF07714">
    <property type="entry name" value="PK_Tyr_Ser-Thr"/>
    <property type="match status" value="1"/>
</dbReference>
<dbReference type="GO" id="GO:0043235">
    <property type="term" value="C:receptor complex"/>
    <property type="evidence" value="ECO:0007669"/>
    <property type="project" value="TreeGrafter"/>
</dbReference>
<dbReference type="PROSITE" id="PS50011">
    <property type="entry name" value="PROTEIN_KINASE_DOM"/>
    <property type="match status" value="1"/>
</dbReference>
<dbReference type="CDD" id="cd00192">
    <property type="entry name" value="PTKc"/>
    <property type="match status" value="1"/>
</dbReference>
<dbReference type="InterPro" id="IPR001245">
    <property type="entry name" value="Ser-Thr/Tyr_kinase_cat_dom"/>
</dbReference>
<keyword evidence="3" id="KW-0808">Transferase</keyword>
<dbReference type="STRING" id="7176.B0WXC0"/>
<proteinExistence type="predicted"/>
<dbReference type="VEuPathDB" id="VectorBase:CPIJ012088"/>
<evidence type="ECO:0000256" key="1">
    <source>
        <dbReference type="SAM" id="MobiDB-lite"/>
    </source>
</evidence>
<reference evidence="3" key="1">
    <citation type="submission" date="2007-03" db="EMBL/GenBank/DDBJ databases">
        <title>Annotation of Culex pipiens quinquefasciatus.</title>
        <authorList>
            <consortium name="The Broad Institute Genome Sequencing Platform"/>
            <person name="Atkinson P.W."/>
            <person name="Hemingway J."/>
            <person name="Christensen B.M."/>
            <person name="Higgs S."/>
            <person name="Kodira C."/>
            <person name="Hannick L."/>
            <person name="Megy K."/>
            <person name="O'Leary S."/>
            <person name="Pearson M."/>
            <person name="Haas B.J."/>
            <person name="Mauceli E."/>
            <person name="Wortman J.R."/>
            <person name="Lee N.H."/>
            <person name="Guigo R."/>
            <person name="Stanke M."/>
            <person name="Alvarado L."/>
            <person name="Amedeo P."/>
            <person name="Antoine C.H."/>
            <person name="Arensburger P."/>
            <person name="Bidwell S.L."/>
            <person name="Crawford M."/>
            <person name="Camaro F."/>
            <person name="Devon K."/>
            <person name="Engels R."/>
            <person name="Hammond M."/>
            <person name="Howarth C."/>
            <person name="Koehrsen M."/>
            <person name="Lawson D."/>
            <person name="Montgomery P."/>
            <person name="Nene V."/>
            <person name="Nusbaum C."/>
            <person name="Puiu D."/>
            <person name="Romero-Severson J."/>
            <person name="Severson D.W."/>
            <person name="Shumway M."/>
            <person name="Sisk P."/>
            <person name="Stolte C."/>
            <person name="Zeng Q."/>
            <person name="Eisenstadt E."/>
            <person name="Fraser-Liggett C."/>
            <person name="Strausberg R."/>
            <person name="Galagan J."/>
            <person name="Birren B."/>
            <person name="Collins F.H."/>
        </authorList>
    </citation>
    <scope>NUCLEOTIDE SEQUENCE [LARGE SCALE GENOMIC DNA]</scope>
    <source>
        <strain evidence="3">JHB</strain>
    </source>
</reference>
<evidence type="ECO:0000313" key="3">
    <source>
        <dbReference type="EMBL" id="EDS36381.1"/>
    </source>
</evidence>
<keyword evidence="5" id="KW-1185">Reference proteome</keyword>
<dbReference type="GO" id="GO:0005886">
    <property type="term" value="C:plasma membrane"/>
    <property type="evidence" value="ECO:0007669"/>
    <property type="project" value="TreeGrafter"/>
</dbReference>
<evidence type="ECO:0000313" key="5">
    <source>
        <dbReference type="Proteomes" id="UP000002320"/>
    </source>
</evidence>
<dbReference type="EnsemblMetazoa" id="CPIJ012088-RA">
    <property type="protein sequence ID" value="CPIJ012088-PA"/>
    <property type="gene ID" value="CPIJ012088"/>
</dbReference>
<dbReference type="InterPro" id="IPR050122">
    <property type="entry name" value="RTK"/>
</dbReference>
<feature type="compositionally biased region" description="Polar residues" evidence="1">
    <location>
        <begin position="297"/>
        <end position="323"/>
    </location>
</feature>
<dbReference type="HOGENOM" id="CLU_750718_0_0_1"/>
<dbReference type="InterPro" id="IPR008266">
    <property type="entry name" value="Tyr_kinase_AS"/>
</dbReference>
<dbReference type="InParanoid" id="B0WXC0"/>
<dbReference type="PANTHER" id="PTHR24416">
    <property type="entry name" value="TYROSINE-PROTEIN KINASE RECEPTOR"/>
    <property type="match status" value="1"/>
</dbReference>
<evidence type="ECO:0000313" key="4">
    <source>
        <dbReference type="EnsemblMetazoa" id="CPIJ012088-PA"/>
    </source>
</evidence>
<feature type="domain" description="Protein kinase" evidence="2">
    <location>
        <begin position="1"/>
        <end position="174"/>
    </location>
</feature>
<dbReference type="Gene3D" id="1.10.510.10">
    <property type="entry name" value="Transferase(Phosphotransferase) domain 1"/>
    <property type="match status" value="1"/>
</dbReference>
<gene>
    <name evidence="4" type="primary">6044540</name>
    <name evidence="3" type="ORF">CpipJ_CPIJ012088</name>
</gene>
<keyword evidence="3" id="KW-0418">Kinase</keyword>
<dbReference type="eggNOG" id="KOG0200">
    <property type="taxonomic scope" value="Eukaryota"/>
</dbReference>
<organism>
    <name type="scientific">Culex quinquefasciatus</name>
    <name type="common">Southern house mosquito</name>
    <name type="synonym">Culex pungens</name>
    <dbReference type="NCBI Taxonomy" id="7176"/>
    <lineage>
        <taxon>Eukaryota</taxon>
        <taxon>Metazoa</taxon>
        <taxon>Ecdysozoa</taxon>
        <taxon>Arthropoda</taxon>
        <taxon>Hexapoda</taxon>
        <taxon>Insecta</taxon>
        <taxon>Pterygota</taxon>
        <taxon>Neoptera</taxon>
        <taxon>Endopterygota</taxon>
        <taxon>Diptera</taxon>
        <taxon>Nematocera</taxon>
        <taxon>Culicoidea</taxon>
        <taxon>Culicidae</taxon>
        <taxon>Culicinae</taxon>
        <taxon>Culicini</taxon>
        <taxon>Culex</taxon>
        <taxon>Culex</taxon>
    </lineage>
</organism>
<dbReference type="Proteomes" id="UP000002320">
    <property type="component" value="Unassembled WGS sequence"/>
</dbReference>
<dbReference type="SUPFAM" id="SSF56112">
    <property type="entry name" value="Protein kinase-like (PK-like)"/>
    <property type="match status" value="1"/>
</dbReference>
<name>B0WXC0_CULQU</name>
<dbReference type="EMBL" id="DS232161">
    <property type="protein sequence ID" value="EDS36381.1"/>
    <property type="molecule type" value="Genomic_DNA"/>
</dbReference>
<protein>
    <submittedName>
        <fullName evidence="3 4">Tyrosine-protein kinase SRK2</fullName>
    </submittedName>
</protein>
<sequence>MDYKGPARSVTTTDLVCWAAQVACGMEYLASRKVLHGDLAARNILLCDDNVVKICDFGLARSMYKSDNYKKKGEAPLPFKWLALECISDNVFGTYSDVWAYGIVLWEFFSLAKIPYPGMEANQELYNKLRDGYRMDKPQYANQDVYDIMLNCWNVKPDTRPSFKDLKSRFNAMLPEELRNHYIDLNEPYLAMNTEKEQRGEPDYLVSLAPPEEMAPAAPPTYVNGIILPLPPISDNPDYLKMTNAKSDSEESQFDFAAFANSQPSPTLKNNLDSSPQQGSKRHKKKGIPEEIPMLRNNGTSFNSDSETEATSPVPTVRTTKITQPDHEYANLKRIRDVTTADNNDAFSNPGYVVVNTVNEKRSK</sequence>
<dbReference type="PANTHER" id="PTHR24416:SF600">
    <property type="entry name" value="PDGF- AND VEGF-RECEPTOR RELATED, ISOFORM J"/>
    <property type="match status" value="1"/>
</dbReference>
<accession>B0WXC0</accession>
<dbReference type="OrthoDB" id="6077854at2759"/>
<dbReference type="PROSITE" id="PS00109">
    <property type="entry name" value="PROTEIN_KINASE_TYR"/>
    <property type="match status" value="1"/>
</dbReference>
<dbReference type="GO" id="GO:0005524">
    <property type="term" value="F:ATP binding"/>
    <property type="evidence" value="ECO:0007669"/>
    <property type="project" value="InterPro"/>
</dbReference>
<dbReference type="PRINTS" id="PR00109">
    <property type="entry name" value="TYRKINASE"/>
</dbReference>
<dbReference type="InterPro" id="IPR011009">
    <property type="entry name" value="Kinase-like_dom_sf"/>
</dbReference>
<reference evidence="4" key="2">
    <citation type="submission" date="2021-02" db="UniProtKB">
        <authorList>
            <consortium name="EnsemblMetazoa"/>
        </authorList>
    </citation>
    <scope>IDENTIFICATION</scope>
    <source>
        <strain evidence="4">JHB</strain>
    </source>
</reference>
<dbReference type="KEGG" id="cqu:CpipJ_CPIJ012088"/>
<dbReference type="AlphaFoldDB" id="B0WXC0"/>
<dbReference type="GO" id="GO:0007169">
    <property type="term" value="P:cell surface receptor protein tyrosine kinase signaling pathway"/>
    <property type="evidence" value="ECO:0007669"/>
    <property type="project" value="TreeGrafter"/>
</dbReference>
<feature type="compositionally biased region" description="Polar residues" evidence="1">
    <location>
        <begin position="261"/>
        <end position="279"/>
    </location>
</feature>
<dbReference type="OMA" id="WAYQVAK"/>
<dbReference type="GO" id="GO:0004714">
    <property type="term" value="F:transmembrane receptor protein tyrosine kinase activity"/>
    <property type="evidence" value="ECO:0007669"/>
    <property type="project" value="TreeGrafter"/>
</dbReference>
<feature type="region of interest" description="Disordered" evidence="1">
    <location>
        <begin position="261"/>
        <end position="328"/>
    </location>
</feature>
<dbReference type="VEuPathDB" id="VectorBase:CQUJHB001973"/>
<dbReference type="FunFam" id="1.10.510.10:FF:000373">
    <property type="entry name" value="Receptor protein-tyrosine kinase"/>
    <property type="match status" value="1"/>
</dbReference>